<name>A0A814TN05_9BILA</name>
<dbReference type="InterPro" id="IPR027417">
    <property type="entry name" value="P-loop_NTPase"/>
</dbReference>
<dbReference type="Pfam" id="PF13516">
    <property type="entry name" value="LRR_6"/>
    <property type="match status" value="5"/>
</dbReference>
<dbReference type="EMBL" id="CAJNOQ010007178">
    <property type="protein sequence ID" value="CAF1160314.1"/>
    <property type="molecule type" value="Genomic_DNA"/>
</dbReference>
<dbReference type="SUPFAM" id="SSF52047">
    <property type="entry name" value="RNI-like"/>
    <property type="match status" value="1"/>
</dbReference>
<evidence type="ECO:0000313" key="5">
    <source>
        <dbReference type="Proteomes" id="UP000663829"/>
    </source>
</evidence>
<dbReference type="Gene3D" id="3.80.10.10">
    <property type="entry name" value="Ribonuclease Inhibitor"/>
    <property type="match status" value="1"/>
</dbReference>
<protein>
    <submittedName>
        <fullName evidence="3">Uncharacterized protein</fullName>
    </submittedName>
</protein>
<dbReference type="Proteomes" id="UP000681722">
    <property type="component" value="Unassembled WGS sequence"/>
</dbReference>
<evidence type="ECO:0000256" key="1">
    <source>
        <dbReference type="ARBA" id="ARBA00022737"/>
    </source>
</evidence>
<dbReference type="SMART" id="SM00368">
    <property type="entry name" value="LRR_RI"/>
    <property type="match status" value="5"/>
</dbReference>
<proteinExistence type="predicted"/>
<dbReference type="AlphaFoldDB" id="A0A814TN05"/>
<sequence length="706" mass="79230">MAATSKAPCAKCEKNSGITTCDGCLEKFCRRCFNDHRQDLSKELDNVVYEHDMLKQQLETPKENDSHRLLKQIDKWKEDSIGKINQLADQCRTDVVKLLDKNKDRLIDRFLKITNRVRKGRDDEDYDERDLSKWMDNLKELKNELIELSNFHVEEDKQQSSWIQKIRVHDDFRDQAKAKAGYSKPQIAPSLPTSQPPAGTQLIKSNVSETYPTKLSKEENELIEKLRCNDTTTVTIRSNNISDAGVKAIAETLKTNQTLTDLGIQSNNISDAGAKAIAEALKTNQTLADLYMGNNNISDAGAKAIAEALKTNQTLADLYMGNNNISDAGAKAIAESLKTNQTLTRLGIKSNNISDAGVKAIAEAVKNCTVFILEKQSNKIMTSASSIVQNLQNETLSLLDECSAYIIKTVGILNRYTPENQHLHGYGKDYGMSLQNYVDELEKETIRAKRSELRMSVAGTMKAGKTTAMTRLPTEIIFKQDLTEPQLTLDIELVHAFEVICGKIKLKVTENSGNILIENLDYQDHLYDTVHIIVQGTMPKIENITHNQEQIAKLLIFINDAIRTSNMLEIDNSIIKDHVPRIDVPISSRIKNDTTTTVQIFPYEDNLIIADTPGPTEQCLSNHLKEVISKELKKAVLVMIVFDFSNLNSRAKHEITNEVNNIHDNILFGAGRNTNQTDNSLYALVNKVDQHVDDKDMSHAQKKSGL</sequence>
<dbReference type="OrthoDB" id="120976at2759"/>
<dbReference type="InterPro" id="IPR052201">
    <property type="entry name" value="LRR-containing_regulator"/>
</dbReference>
<dbReference type="EMBL" id="CAJOBC010007179">
    <property type="protein sequence ID" value="CAF3923836.1"/>
    <property type="molecule type" value="Genomic_DNA"/>
</dbReference>
<dbReference type="InterPro" id="IPR032675">
    <property type="entry name" value="LRR_dom_sf"/>
</dbReference>
<keyword evidence="5" id="KW-1185">Reference proteome</keyword>
<organism evidence="3 5">
    <name type="scientific">Didymodactylos carnosus</name>
    <dbReference type="NCBI Taxonomy" id="1234261"/>
    <lineage>
        <taxon>Eukaryota</taxon>
        <taxon>Metazoa</taxon>
        <taxon>Spiralia</taxon>
        <taxon>Gnathifera</taxon>
        <taxon>Rotifera</taxon>
        <taxon>Eurotatoria</taxon>
        <taxon>Bdelloidea</taxon>
        <taxon>Philodinida</taxon>
        <taxon>Philodinidae</taxon>
        <taxon>Didymodactylos</taxon>
    </lineage>
</organism>
<dbReference type="InterPro" id="IPR001611">
    <property type="entry name" value="Leu-rich_rpt"/>
</dbReference>
<dbReference type="PANTHER" id="PTHR24111:SF0">
    <property type="entry name" value="LEUCINE-RICH REPEAT-CONTAINING PROTEIN"/>
    <property type="match status" value="1"/>
</dbReference>
<dbReference type="Proteomes" id="UP000663829">
    <property type="component" value="Unassembled WGS sequence"/>
</dbReference>
<keyword evidence="1" id="KW-0677">Repeat</keyword>
<evidence type="ECO:0000313" key="3">
    <source>
        <dbReference type="EMBL" id="CAF1160314.1"/>
    </source>
</evidence>
<evidence type="ECO:0000256" key="2">
    <source>
        <dbReference type="SAM" id="MobiDB-lite"/>
    </source>
</evidence>
<dbReference type="PANTHER" id="PTHR24111">
    <property type="entry name" value="LEUCINE-RICH REPEAT-CONTAINING PROTEIN 34"/>
    <property type="match status" value="1"/>
</dbReference>
<comment type="caution">
    <text evidence="3">The sequence shown here is derived from an EMBL/GenBank/DDBJ whole genome shotgun (WGS) entry which is preliminary data.</text>
</comment>
<dbReference type="Gene3D" id="3.40.50.300">
    <property type="entry name" value="P-loop containing nucleotide triphosphate hydrolases"/>
    <property type="match status" value="1"/>
</dbReference>
<accession>A0A814TN05</accession>
<reference evidence="3" key="1">
    <citation type="submission" date="2021-02" db="EMBL/GenBank/DDBJ databases">
        <authorList>
            <person name="Nowell W R."/>
        </authorList>
    </citation>
    <scope>NUCLEOTIDE SEQUENCE</scope>
</reference>
<gene>
    <name evidence="3" type="ORF">GPM918_LOCUS21645</name>
    <name evidence="4" type="ORF">SRO942_LOCUS21642</name>
</gene>
<feature type="region of interest" description="Disordered" evidence="2">
    <location>
        <begin position="178"/>
        <end position="198"/>
    </location>
</feature>
<evidence type="ECO:0000313" key="4">
    <source>
        <dbReference type="EMBL" id="CAF3923836.1"/>
    </source>
</evidence>
<dbReference type="SUPFAM" id="SSF52540">
    <property type="entry name" value="P-loop containing nucleoside triphosphate hydrolases"/>
    <property type="match status" value="1"/>
</dbReference>